<dbReference type="InterPro" id="IPR036388">
    <property type="entry name" value="WH-like_DNA-bd_sf"/>
</dbReference>
<gene>
    <name evidence="1" type="ORF">EJ903_17200</name>
</gene>
<dbReference type="Gene3D" id="1.10.10.10">
    <property type="entry name" value="Winged helix-like DNA-binding domain superfamily/Winged helix DNA-binding domain"/>
    <property type="match status" value="1"/>
</dbReference>
<dbReference type="AlphaFoldDB" id="A0A3S0K3C7"/>
<dbReference type="Proteomes" id="UP000277007">
    <property type="component" value="Unassembled WGS sequence"/>
</dbReference>
<evidence type="ECO:0000313" key="2">
    <source>
        <dbReference type="Proteomes" id="UP000277007"/>
    </source>
</evidence>
<dbReference type="EMBL" id="RXMA01000017">
    <property type="protein sequence ID" value="RTR17866.1"/>
    <property type="molecule type" value="Genomic_DNA"/>
</dbReference>
<sequence length="117" mass="12914">MADLQVLVGDAAQDFAGRFADAWHRIEAGDAVNERHLSFDRFETLARVLTGKRLELLRHLHRQPAASVNALAKALGRDYRRVHEDIEALARAGLVDREDGGTGLTAPYDVIATRIAL</sequence>
<evidence type="ECO:0008006" key="3">
    <source>
        <dbReference type="Google" id="ProtNLM"/>
    </source>
</evidence>
<evidence type="ECO:0000313" key="1">
    <source>
        <dbReference type="EMBL" id="RTR17866.1"/>
    </source>
</evidence>
<protein>
    <recommendedName>
        <fullName evidence="3">HTH marR-type domain-containing protein</fullName>
    </recommendedName>
</protein>
<name>A0A3S0K3C7_9PROT</name>
<proteinExistence type="predicted"/>
<dbReference type="SUPFAM" id="SSF46785">
    <property type="entry name" value="Winged helix' DNA-binding domain"/>
    <property type="match status" value="1"/>
</dbReference>
<dbReference type="RefSeq" id="WP_126617698.1">
    <property type="nucleotide sequence ID" value="NZ_JBHUCY010000015.1"/>
</dbReference>
<dbReference type="InterPro" id="IPR036390">
    <property type="entry name" value="WH_DNA-bd_sf"/>
</dbReference>
<comment type="caution">
    <text evidence="1">The sequence shown here is derived from an EMBL/GenBank/DDBJ whole genome shotgun (WGS) entry which is preliminary data.</text>
</comment>
<dbReference type="OrthoDB" id="7471569at2"/>
<keyword evidence="2" id="KW-1185">Reference proteome</keyword>
<accession>A0A3S0K3C7</accession>
<reference evidence="1 2" key="1">
    <citation type="submission" date="2018-12" db="EMBL/GenBank/DDBJ databases">
        <authorList>
            <person name="Yang Y."/>
        </authorList>
    </citation>
    <scope>NUCLEOTIDE SEQUENCE [LARGE SCALE GENOMIC DNA]</scope>
    <source>
        <strain evidence="1 2">L-25-5w-1</strain>
    </source>
</reference>
<organism evidence="1 2">
    <name type="scientific">Azospirillum griseum</name>
    <dbReference type="NCBI Taxonomy" id="2496639"/>
    <lineage>
        <taxon>Bacteria</taxon>
        <taxon>Pseudomonadati</taxon>
        <taxon>Pseudomonadota</taxon>
        <taxon>Alphaproteobacteria</taxon>
        <taxon>Rhodospirillales</taxon>
        <taxon>Azospirillaceae</taxon>
        <taxon>Azospirillum</taxon>
    </lineage>
</organism>
<dbReference type="Pfam" id="PF25212">
    <property type="entry name" value="HVO_A0114"/>
    <property type="match status" value="1"/>
</dbReference>